<evidence type="ECO:0008006" key="3">
    <source>
        <dbReference type="Google" id="ProtNLM"/>
    </source>
</evidence>
<proteinExistence type="predicted"/>
<accession>V9HU81</accession>
<reference evidence="1 2" key="1">
    <citation type="submission" date="2012-05" db="EMBL/GenBank/DDBJ databases">
        <title>The Genome Sequence of Eubacteriaceae bacterium CM2.</title>
        <authorList>
            <consortium name="The Broad Institute Genome Sequencing Platform"/>
            <person name="Earl A."/>
            <person name="Ward D."/>
            <person name="Feldgarden M."/>
            <person name="Gevers D."/>
            <person name="Sizova M."/>
            <person name="Hazen A."/>
            <person name="Epstein S."/>
            <person name="Walker B."/>
            <person name="Young S.K."/>
            <person name="Zeng Q."/>
            <person name="Gargeya S."/>
            <person name="Fitzgerald M."/>
            <person name="Haas B."/>
            <person name="Abouelleil A."/>
            <person name="Alvarado L."/>
            <person name="Arachchi H.M."/>
            <person name="Berlin A."/>
            <person name="Chapman S.B."/>
            <person name="Goldberg J."/>
            <person name="Griggs A."/>
            <person name="Gujja S."/>
            <person name="Hansen M."/>
            <person name="Howarth C."/>
            <person name="Imamovic A."/>
            <person name="Larimer J."/>
            <person name="McCowen C."/>
            <person name="Montmayeur A."/>
            <person name="Murphy C."/>
            <person name="Neiman D."/>
            <person name="Pearson M."/>
            <person name="Priest M."/>
            <person name="Roberts A."/>
            <person name="Saif S."/>
            <person name="Shea T."/>
            <person name="Sisk P."/>
            <person name="Sykes S."/>
            <person name="Wortman J."/>
            <person name="Nusbaum C."/>
            <person name="Birren B."/>
        </authorList>
    </citation>
    <scope>NUCLEOTIDE SEQUENCE [LARGE SCALE GENOMIC DNA]</scope>
    <source>
        <strain evidence="1 2">CM2</strain>
    </source>
</reference>
<evidence type="ECO:0000313" key="1">
    <source>
        <dbReference type="EMBL" id="EHL17190.1"/>
    </source>
</evidence>
<protein>
    <recommendedName>
        <fullName evidence="3">TfoX N-terminal domain-containing protein</fullName>
    </recommendedName>
</protein>
<dbReference type="Proteomes" id="UP000017818">
    <property type="component" value="Unassembled WGS sequence"/>
</dbReference>
<dbReference type="RefSeq" id="WP_009527001.1">
    <property type="nucleotide sequence ID" value="NZ_JH815225.1"/>
</dbReference>
<organism evidence="1 2">
    <name type="scientific">Peptoanaerobacter stomatis</name>
    <dbReference type="NCBI Taxonomy" id="796937"/>
    <lineage>
        <taxon>Bacteria</taxon>
        <taxon>Bacillati</taxon>
        <taxon>Bacillota</taxon>
        <taxon>Clostridia</taxon>
        <taxon>Peptostreptococcales</taxon>
        <taxon>Filifactoraceae</taxon>
        <taxon>Peptoanaerobacter</taxon>
    </lineage>
</organism>
<name>V9HU81_9FIRM</name>
<evidence type="ECO:0000313" key="2">
    <source>
        <dbReference type="Proteomes" id="UP000017818"/>
    </source>
</evidence>
<dbReference type="AlphaFoldDB" id="V9HU81"/>
<comment type="caution">
    <text evidence="1">The sequence shown here is derived from an EMBL/GenBank/DDBJ whole genome shotgun (WGS) entry which is preliminary data.</text>
</comment>
<dbReference type="HOGENOM" id="CLU_151771_2_0_9"/>
<sequence length="43" mass="5082">MYELPYKGAKKMILVDDLETKEFLSRLFHEMIDELPAPKGKKK</sequence>
<gene>
    <name evidence="1" type="ORF">HMPREF9630_00357</name>
</gene>
<dbReference type="OrthoDB" id="9803291at2"/>
<dbReference type="EMBL" id="AFZF02000004">
    <property type="protein sequence ID" value="EHL17190.1"/>
    <property type="molecule type" value="Genomic_DNA"/>
</dbReference>